<dbReference type="Proteomes" id="UP000799770">
    <property type="component" value="Unassembled WGS sequence"/>
</dbReference>
<name>A0A6A5ZG67_9PLEO</name>
<evidence type="ECO:0000313" key="4">
    <source>
        <dbReference type="Proteomes" id="UP000799770"/>
    </source>
</evidence>
<organism evidence="3 4">
    <name type="scientific">Lophiotrema nucula</name>
    <dbReference type="NCBI Taxonomy" id="690887"/>
    <lineage>
        <taxon>Eukaryota</taxon>
        <taxon>Fungi</taxon>
        <taxon>Dikarya</taxon>
        <taxon>Ascomycota</taxon>
        <taxon>Pezizomycotina</taxon>
        <taxon>Dothideomycetes</taxon>
        <taxon>Pleosporomycetidae</taxon>
        <taxon>Pleosporales</taxon>
        <taxon>Lophiotremataceae</taxon>
        <taxon>Lophiotrema</taxon>
    </lineage>
</organism>
<accession>A0A6A5ZG67</accession>
<gene>
    <name evidence="3" type="ORF">BDV96DRAFT_596969</name>
</gene>
<evidence type="ECO:0000256" key="2">
    <source>
        <dbReference type="SAM" id="SignalP"/>
    </source>
</evidence>
<feature type="region of interest" description="Disordered" evidence="1">
    <location>
        <begin position="78"/>
        <end position="144"/>
    </location>
</feature>
<protein>
    <submittedName>
        <fullName evidence="3">Uncharacterized protein</fullName>
    </submittedName>
</protein>
<evidence type="ECO:0000256" key="1">
    <source>
        <dbReference type="SAM" id="MobiDB-lite"/>
    </source>
</evidence>
<feature type="compositionally biased region" description="Low complexity" evidence="1">
    <location>
        <begin position="90"/>
        <end position="118"/>
    </location>
</feature>
<feature type="signal peptide" evidence="2">
    <location>
        <begin position="1"/>
        <end position="47"/>
    </location>
</feature>
<dbReference type="EMBL" id="ML977317">
    <property type="protein sequence ID" value="KAF2118094.1"/>
    <property type="molecule type" value="Genomic_DNA"/>
</dbReference>
<reference evidence="3" key="1">
    <citation type="journal article" date="2020" name="Stud. Mycol.">
        <title>101 Dothideomycetes genomes: a test case for predicting lifestyles and emergence of pathogens.</title>
        <authorList>
            <person name="Haridas S."/>
            <person name="Albert R."/>
            <person name="Binder M."/>
            <person name="Bloem J."/>
            <person name="Labutti K."/>
            <person name="Salamov A."/>
            <person name="Andreopoulos B."/>
            <person name="Baker S."/>
            <person name="Barry K."/>
            <person name="Bills G."/>
            <person name="Bluhm B."/>
            <person name="Cannon C."/>
            <person name="Castanera R."/>
            <person name="Culley D."/>
            <person name="Daum C."/>
            <person name="Ezra D."/>
            <person name="Gonzalez J."/>
            <person name="Henrissat B."/>
            <person name="Kuo A."/>
            <person name="Liang C."/>
            <person name="Lipzen A."/>
            <person name="Lutzoni F."/>
            <person name="Magnuson J."/>
            <person name="Mondo S."/>
            <person name="Nolan M."/>
            <person name="Ohm R."/>
            <person name="Pangilinan J."/>
            <person name="Park H.-J."/>
            <person name="Ramirez L."/>
            <person name="Alfaro M."/>
            <person name="Sun H."/>
            <person name="Tritt A."/>
            <person name="Yoshinaga Y."/>
            <person name="Zwiers L.-H."/>
            <person name="Turgeon B."/>
            <person name="Goodwin S."/>
            <person name="Spatafora J."/>
            <person name="Crous P."/>
            <person name="Grigoriev I."/>
        </authorList>
    </citation>
    <scope>NUCLEOTIDE SEQUENCE</scope>
    <source>
        <strain evidence="3">CBS 627.86</strain>
    </source>
</reference>
<keyword evidence="4" id="KW-1185">Reference proteome</keyword>
<feature type="chain" id="PRO_5025564210" evidence="2">
    <location>
        <begin position="48"/>
        <end position="144"/>
    </location>
</feature>
<keyword evidence="2" id="KW-0732">Signal</keyword>
<evidence type="ECO:0000313" key="3">
    <source>
        <dbReference type="EMBL" id="KAF2118094.1"/>
    </source>
</evidence>
<dbReference type="AlphaFoldDB" id="A0A6A5ZG67"/>
<sequence>MVRNKTPLSRSRSFPRPLISAGGTVRSMTRLLFNLILLTCGARFCLSEPFDPVAPSDYVVVGSVTFSLGAAATIPGSDCPRTKSEKGQLAATASTFSTTTEEPSPTSTTSKPGSTTSEAILGNGLVYTKPESTARPCHGPFGRR</sequence>
<proteinExistence type="predicted"/>